<gene>
    <name evidence="3" type="ORF">FQA47_024506</name>
</gene>
<evidence type="ECO:0000256" key="1">
    <source>
        <dbReference type="ARBA" id="ARBA00022737"/>
    </source>
</evidence>
<reference evidence="3" key="1">
    <citation type="journal article" name="BMC Genomics">
        <title>Long-read sequencing and de novo genome assembly of marine medaka (Oryzias melastigma).</title>
        <authorList>
            <person name="Liang P."/>
            <person name="Saqib H.S.A."/>
            <person name="Ni X."/>
            <person name="Shen Y."/>
        </authorList>
    </citation>
    <scope>NUCLEOTIDE SEQUENCE</scope>
    <source>
        <strain evidence="3">Bigg-433</strain>
    </source>
</reference>
<feature type="compositionally biased region" description="Polar residues" evidence="2">
    <location>
        <begin position="81"/>
        <end position="93"/>
    </location>
</feature>
<evidence type="ECO:0000256" key="2">
    <source>
        <dbReference type="SAM" id="MobiDB-lite"/>
    </source>
</evidence>
<dbReference type="PANTHER" id="PTHR45972:SF1">
    <property type="entry name" value="KELCH DOMAIN-CONTAINING PROTEIN 7A"/>
    <property type="match status" value="1"/>
</dbReference>
<feature type="region of interest" description="Disordered" evidence="2">
    <location>
        <begin position="69"/>
        <end position="111"/>
    </location>
</feature>
<feature type="compositionally biased region" description="Low complexity" evidence="2">
    <location>
        <begin position="606"/>
        <end position="622"/>
    </location>
</feature>
<feature type="compositionally biased region" description="Basic and acidic residues" evidence="2">
    <location>
        <begin position="586"/>
        <end position="601"/>
    </location>
</feature>
<protein>
    <submittedName>
        <fullName evidence="3">Kelch domain-containing protein 7A</fullName>
    </submittedName>
</protein>
<proteinExistence type="predicted"/>
<feature type="region of interest" description="Disordered" evidence="2">
    <location>
        <begin position="557"/>
        <end position="576"/>
    </location>
</feature>
<dbReference type="PANTHER" id="PTHR45972">
    <property type="entry name" value="BTB_2 DOMAIN-CONTAINING PROTEIN"/>
    <property type="match status" value="1"/>
</dbReference>
<dbReference type="AlphaFoldDB" id="A0A834KZ87"/>
<evidence type="ECO:0000313" key="3">
    <source>
        <dbReference type="EMBL" id="KAF6736225.1"/>
    </source>
</evidence>
<sequence length="655" mass="72799">MPIAELLGVQFDMQLLLKLSVSVLAAVLLSWAYRFYNSRNVGETSLCGKDDKTPLHATCQNCKMTIQHQNPEDSAKETGSVHATSADLTSNKETAAEAPVRRSESKKHKEEFSYLNIDRDKCKETETDPNPSLAAADNTAFCFSSTLQEPAENGISSLSGRRSPCILKLQGGMGVGRALRQDLEHQDVCSRFLSKAEIKVEDTNIVLDGSGDQIVHGRIYEYYVESSSHSVTDSHHHRNSESKMVEFGNPSSMMESPPLASSIIMADLVPQQSSITDASLQKSLQLRHPARPALLRKESYQFAAEESELLFPLQNPTTPVTHSLASANNESILLQTLKERRHMDPQDWLGHTQGLRATVEQRKTSSQIPKADTWRTGVMVGSKDKTTDMVGVRRCLYRFDLNPLLGISVYRYHTVARLWYECSSKRLLHCPAFQCVAMDGTIFCISQQFTIRFDADDVSPAFAEEDFSVLSAAKGMLFPFVLSLPDKKPRQTTWFDWYVGRLKSAICEARKTGTRAQGNGRCPANFLASLWHSAASRMHISYIRSANPRYILIHQRGSDTSQTHSGPAGNGSSVSREVKAVLMQKGSREEALTYKRQDRTETPAGAQHSQAHSSSKSAAAPERNAERRRIRVSASWPLGALTAPVIYSESLTRLR</sequence>
<feature type="region of interest" description="Disordered" evidence="2">
    <location>
        <begin position="586"/>
        <end position="628"/>
    </location>
</feature>
<dbReference type="InterPro" id="IPR052310">
    <property type="entry name" value="Kelch/BTB_domain_protein"/>
</dbReference>
<dbReference type="Proteomes" id="UP000646548">
    <property type="component" value="Unassembled WGS sequence"/>
</dbReference>
<evidence type="ECO:0000313" key="4">
    <source>
        <dbReference type="Proteomes" id="UP000646548"/>
    </source>
</evidence>
<feature type="compositionally biased region" description="Basic and acidic residues" evidence="2">
    <location>
        <begin position="99"/>
        <end position="111"/>
    </location>
</feature>
<dbReference type="EMBL" id="WKFB01000094">
    <property type="protein sequence ID" value="KAF6736225.1"/>
    <property type="molecule type" value="Genomic_DNA"/>
</dbReference>
<keyword evidence="1" id="KW-0677">Repeat</keyword>
<feature type="compositionally biased region" description="Polar residues" evidence="2">
    <location>
        <begin position="558"/>
        <end position="575"/>
    </location>
</feature>
<name>A0A834KZ87_ORYME</name>
<comment type="caution">
    <text evidence="3">The sequence shown here is derived from an EMBL/GenBank/DDBJ whole genome shotgun (WGS) entry which is preliminary data.</text>
</comment>
<accession>A0A834KZ87</accession>
<organism evidence="3 4">
    <name type="scientific">Oryzias melastigma</name>
    <name type="common">Marine medaka</name>
    <dbReference type="NCBI Taxonomy" id="30732"/>
    <lineage>
        <taxon>Eukaryota</taxon>
        <taxon>Metazoa</taxon>
        <taxon>Chordata</taxon>
        <taxon>Craniata</taxon>
        <taxon>Vertebrata</taxon>
        <taxon>Euteleostomi</taxon>
        <taxon>Actinopterygii</taxon>
        <taxon>Neopterygii</taxon>
        <taxon>Teleostei</taxon>
        <taxon>Neoteleostei</taxon>
        <taxon>Acanthomorphata</taxon>
        <taxon>Ovalentaria</taxon>
        <taxon>Atherinomorphae</taxon>
        <taxon>Beloniformes</taxon>
        <taxon>Adrianichthyidae</taxon>
        <taxon>Oryziinae</taxon>
        <taxon>Oryzias</taxon>
    </lineage>
</organism>